<dbReference type="PROSITE" id="PS50005">
    <property type="entry name" value="TPR"/>
    <property type="match status" value="1"/>
</dbReference>
<dbReference type="Proteomes" id="UP000685013">
    <property type="component" value="Chromosome 13"/>
</dbReference>
<reference evidence="2 3" key="1">
    <citation type="journal article" date="2021" name="Hortic Res">
        <title>The domestication of Cucurbita argyrosperma as revealed by the genome of its wild relative.</title>
        <authorList>
            <person name="Barrera-Redondo J."/>
            <person name="Sanchez-de la Vega G."/>
            <person name="Aguirre-Liguori J.A."/>
            <person name="Castellanos-Morales G."/>
            <person name="Gutierrez-Guerrero Y.T."/>
            <person name="Aguirre-Dugua X."/>
            <person name="Aguirre-Planter E."/>
            <person name="Tenaillon M.I."/>
            <person name="Lira-Saade R."/>
            <person name="Eguiarte L.E."/>
        </authorList>
    </citation>
    <scope>NUCLEOTIDE SEQUENCE [LARGE SCALE GENOMIC DNA]</scope>
    <source>
        <strain evidence="2">JBR-2021</strain>
    </source>
</reference>
<protein>
    <submittedName>
        <fullName evidence="2">Small glutamine-rich tetratricopeptide repeat-containing protein alpha</fullName>
    </submittedName>
</protein>
<keyword evidence="1" id="KW-0802">TPR repeat</keyword>
<gene>
    <name evidence="2" type="primary">SGTA</name>
    <name evidence="2" type="ORF">SDJN03_20370</name>
</gene>
<dbReference type="SMART" id="SM00028">
    <property type="entry name" value="TPR"/>
    <property type="match status" value="3"/>
</dbReference>
<dbReference type="PANTHER" id="PTHR47682:SF1">
    <property type="entry name" value="TETRATRICOPEPTIDE REPEAT (TPR)-CONTAINING PROTEIN"/>
    <property type="match status" value="1"/>
</dbReference>
<dbReference type="PANTHER" id="PTHR47682">
    <property type="entry name" value="TETRATRICOPEPTIDE REPEAT (TPR)-CONTAINING PROTEIN"/>
    <property type="match status" value="1"/>
</dbReference>
<proteinExistence type="predicted"/>
<sequence length="284" mass="30541">MTATLCLLCIPLRFPPNRTSFSSTSISLTPIRAQNQEIRVCTNRTCRRQGSFQTLETLSALAPPTITVNPSGCLGKCGAGPNVAVLPDGFVVGHCATPARAAEVIMQLSGGVSDSLGVSKSLEALALRKRAECEVEDGNFSQADLLLSKAIELKPCGGIHIIFKDRSIVRLALGNHAGALEDANEALRVAPRYPEAYICQGDVFLSMDHFDSAEMSYSTALEIDPSIRRSKSFKARVAKLQEKLNADATIVGIDSGSSNYISTKNRSKLVLEGFIIHPMSPMRC</sequence>
<dbReference type="AlphaFoldDB" id="A0AAV6MQ47"/>
<dbReference type="CDD" id="cd02980">
    <property type="entry name" value="TRX_Fd_family"/>
    <property type="match status" value="1"/>
</dbReference>
<keyword evidence="3" id="KW-1185">Reference proteome</keyword>
<dbReference type="InterPro" id="IPR019734">
    <property type="entry name" value="TPR_rpt"/>
</dbReference>
<feature type="non-terminal residue" evidence="2">
    <location>
        <position position="1"/>
    </location>
</feature>
<dbReference type="EMBL" id="JAGKQH010000013">
    <property type="protein sequence ID" value="KAG6584438.1"/>
    <property type="molecule type" value="Genomic_DNA"/>
</dbReference>
<accession>A0AAV6MQ47</accession>
<comment type="caution">
    <text evidence="2">The sequence shown here is derived from an EMBL/GenBank/DDBJ whole genome shotgun (WGS) entry which is preliminary data.</text>
</comment>
<evidence type="ECO:0000256" key="1">
    <source>
        <dbReference type="PROSITE-ProRule" id="PRU00339"/>
    </source>
</evidence>
<evidence type="ECO:0000313" key="3">
    <source>
        <dbReference type="Proteomes" id="UP000685013"/>
    </source>
</evidence>
<feature type="repeat" description="TPR" evidence="1">
    <location>
        <begin position="194"/>
        <end position="227"/>
    </location>
</feature>
<organism evidence="2 3">
    <name type="scientific">Cucurbita argyrosperma subsp. sororia</name>
    <dbReference type="NCBI Taxonomy" id="37648"/>
    <lineage>
        <taxon>Eukaryota</taxon>
        <taxon>Viridiplantae</taxon>
        <taxon>Streptophyta</taxon>
        <taxon>Embryophyta</taxon>
        <taxon>Tracheophyta</taxon>
        <taxon>Spermatophyta</taxon>
        <taxon>Magnoliopsida</taxon>
        <taxon>eudicotyledons</taxon>
        <taxon>Gunneridae</taxon>
        <taxon>Pentapetalae</taxon>
        <taxon>rosids</taxon>
        <taxon>fabids</taxon>
        <taxon>Cucurbitales</taxon>
        <taxon>Cucurbitaceae</taxon>
        <taxon>Cucurbiteae</taxon>
        <taxon>Cucurbita</taxon>
    </lineage>
</organism>
<name>A0AAV6MQ47_9ROSI</name>
<evidence type="ECO:0000313" key="2">
    <source>
        <dbReference type="EMBL" id="KAG6584438.1"/>
    </source>
</evidence>